<accession>A0A397TNS0</accession>
<evidence type="ECO:0000313" key="2">
    <source>
        <dbReference type="Proteomes" id="UP000265703"/>
    </source>
</evidence>
<dbReference type="AlphaFoldDB" id="A0A397TNS0"/>
<gene>
    <name evidence="1" type="ORF">C1645_176290</name>
</gene>
<evidence type="ECO:0000313" key="1">
    <source>
        <dbReference type="EMBL" id="RIA98127.1"/>
    </source>
</evidence>
<reference evidence="1 2" key="1">
    <citation type="submission" date="2018-06" db="EMBL/GenBank/DDBJ databases">
        <title>Comparative genomics reveals the genomic features of Rhizophagus irregularis, R. cerebriforme, R. diaphanum and Gigaspora rosea, and their symbiotic lifestyle signature.</title>
        <authorList>
            <person name="Morin E."/>
            <person name="San Clemente H."/>
            <person name="Chen E.C.H."/>
            <person name="De La Providencia I."/>
            <person name="Hainaut M."/>
            <person name="Kuo A."/>
            <person name="Kohler A."/>
            <person name="Murat C."/>
            <person name="Tang N."/>
            <person name="Roy S."/>
            <person name="Loubradou J."/>
            <person name="Henrissat B."/>
            <person name="Grigoriev I.V."/>
            <person name="Corradi N."/>
            <person name="Roux C."/>
            <person name="Martin F.M."/>
        </authorList>
    </citation>
    <scope>NUCLEOTIDE SEQUENCE [LARGE SCALE GENOMIC DNA]</scope>
    <source>
        <strain evidence="1 2">DAOM 227022</strain>
    </source>
</reference>
<dbReference type="OrthoDB" id="4703at2759"/>
<keyword evidence="2" id="KW-1185">Reference proteome</keyword>
<comment type="caution">
    <text evidence="1">The sequence shown here is derived from an EMBL/GenBank/DDBJ whole genome shotgun (WGS) entry which is preliminary data.</text>
</comment>
<proteinExistence type="predicted"/>
<dbReference type="EMBL" id="QKYT01000020">
    <property type="protein sequence ID" value="RIA98127.1"/>
    <property type="molecule type" value="Genomic_DNA"/>
</dbReference>
<protein>
    <submittedName>
        <fullName evidence="1">Uncharacterized protein</fullName>
    </submittedName>
</protein>
<dbReference type="Proteomes" id="UP000265703">
    <property type="component" value="Unassembled WGS sequence"/>
</dbReference>
<dbReference type="STRING" id="658196.A0A397TNS0"/>
<organism evidence="1 2">
    <name type="scientific">Glomus cerebriforme</name>
    <dbReference type="NCBI Taxonomy" id="658196"/>
    <lineage>
        <taxon>Eukaryota</taxon>
        <taxon>Fungi</taxon>
        <taxon>Fungi incertae sedis</taxon>
        <taxon>Mucoromycota</taxon>
        <taxon>Glomeromycotina</taxon>
        <taxon>Glomeromycetes</taxon>
        <taxon>Glomerales</taxon>
        <taxon>Glomeraceae</taxon>
        <taxon>Glomus</taxon>
    </lineage>
</organism>
<sequence length="152" mass="17683">MNLRSRAAKRHSPILQEVFEFHPNKPNKHGRQKKQKQVNIVYQHVQTQPKRRKHVYISRGDVGEVFFDEWEDIVLGPKVQLLQTVGIDFESLPQNAYEFIKVKPTDFELLQENIGRTYLPHSQNPTSVIIGNSSPTQIHQFETQPIPSFRGN</sequence>
<name>A0A397TNS0_9GLOM</name>